<name>A0ABR4CFE5_9HELO</name>
<proteinExistence type="predicted"/>
<keyword evidence="2" id="KW-1185">Reference proteome</keyword>
<dbReference type="EMBL" id="JAZHXI010000008">
    <property type="protein sequence ID" value="KAL2068692.1"/>
    <property type="molecule type" value="Genomic_DNA"/>
</dbReference>
<gene>
    <name evidence="1" type="ORF">VTL71DRAFT_15030</name>
</gene>
<dbReference type="Proteomes" id="UP001595075">
    <property type="component" value="Unassembled WGS sequence"/>
</dbReference>
<sequence>MLVNQSHISYKYDDRRNNVKNHINQSFPLGIAFHSIPFQSNPKILSLIVPIAVLLPSHPSPSRPRKTKGRRRKLIFLLSFSFSASTLTTCQSC</sequence>
<evidence type="ECO:0000313" key="2">
    <source>
        <dbReference type="Proteomes" id="UP001595075"/>
    </source>
</evidence>
<accession>A0ABR4CFE5</accession>
<protein>
    <submittedName>
        <fullName evidence="1">Uncharacterized protein</fullName>
    </submittedName>
</protein>
<evidence type="ECO:0000313" key="1">
    <source>
        <dbReference type="EMBL" id="KAL2068692.1"/>
    </source>
</evidence>
<reference evidence="1 2" key="1">
    <citation type="journal article" date="2024" name="Commun. Biol.">
        <title>Comparative genomic analysis of thermophilic fungi reveals convergent evolutionary adaptations and gene losses.</title>
        <authorList>
            <person name="Steindorff A.S."/>
            <person name="Aguilar-Pontes M.V."/>
            <person name="Robinson A.J."/>
            <person name="Andreopoulos B."/>
            <person name="LaButti K."/>
            <person name="Kuo A."/>
            <person name="Mondo S."/>
            <person name="Riley R."/>
            <person name="Otillar R."/>
            <person name="Haridas S."/>
            <person name="Lipzen A."/>
            <person name="Grimwood J."/>
            <person name="Schmutz J."/>
            <person name="Clum A."/>
            <person name="Reid I.D."/>
            <person name="Moisan M.C."/>
            <person name="Butler G."/>
            <person name="Nguyen T.T.M."/>
            <person name="Dewar K."/>
            <person name="Conant G."/>
            <person name="Drula E."/>
            <person name="Henrissat B."/>
            <person name="Hansel C."/>
            <person name="Singer S."/>
            <person name="Hutchinson M.I."/>
            <person name="de Vries R.P."/>
            <person name="Natvig D.O."/>
            <person name="Powell A.J."/>
            <person name="Tsang A."/>
            <person name="Grigoriev I.V."/>
        </authorList>
    </citation>
    <scope>NUCLEOTIDE SEQUENCE [LARGE SCALE GENOMIC DNA]</scope>
    <source>
        <strain evidence="1 2">CBS 494.80</strain>
    </source>
</reference>
<comment type="caution">
    <text evidence="1">The sequence shown here is derived from an EMBL/GenBank/DDBJ whole genome shotgun (WGS) entry which is preliminary data.</text>
</comment>
<organism evidence="1 2">
    <name type="scientific">Oculimacula yallundae</name>
    <dbReference type="NCBI Taxonomy" id="86028"/>
    <lineage>
        <taxon>Eukaryota</taxon>
        <taxon>Fungi</taxon>
        <taxon>Dikarya</taxon>
        <taxon>Ascomycota</taxon>
        <taxon>Pezizomycotina</taxon>
        <taxon>Leotiomycetes</taxon>
        <taxon>Helotiales</taxon>
        <taxon>Ploettnerulaceae</taxon>
        <taxon>Oculimacula</taxon>
    </lineage>
</organism>